<sequence length="49" mass="5146">MNLEMFGLAAEAQLSEAIGLEHLGQHFLDRVGGHLAIRGQLAAGNGDDT</sequence>
<accession>A0A6J6S2K8</accession>
<name>A0A6J6S2K8_9ZZZZ</name>
<gene>
    <name evidence="1" type="ORF">UFOPK2624_02199</name>
</gene>
<proteinExistence type="predicted"/>
<protein>
    <submittedName>
        <fullName evidence="1">Unannotated protein</fullName>
    </submittedName>
</protein>
<dbReference type="EMBL" id="CAEZXY010000203">
    <property type="protein sequence ID" value="CAB4729036.1"/>
    <property type="molecule type" value="Genomic_DNA"/>
</dbReference>
<reference evidence="1" key="1">
    <citation type="submission" date="2020-05" db="EMBL/GenBank/DDBJ databases">
        <authorList>
            <person name="Chiriac C."/>
            <person name="Salcher M."/>
            <person name="Ghai R."/>
            <person name="Kavagutti S V."/>
        </authorList>
    </citation>
    <scope>NUCLEOTIDE SEQUENCE</scope>
</reference>
<evidence type="ECO:0000313" key="1">
    <source>
        <dbReference type="EMBL" id="CAB4729036.1"/>
    </source>
</evidence>
<organism evidence="1">
    <name type="scientific">freshwater metagenome</name>
    <dbReference type="NCBI Taxonomy" id="449393"/>
    <lineage>
        <taxon>unclassified sequences</taxon>
        <taxon>metagenomes</taxon>
        <taxon>ecological metagenomes</taxon>
    </lineage>
</organism>
<dbReference type="AlphaFoldDB" id="A0A6J6S2K8"/>